<feature type="compositionally biased region" description="Low complexity" evidence="1">
    <location>
        <begin position="52"/>
        <end position="64"/>
    </location>
</feature>
<proteinExistence type="predicted"/>
<reference evidence="2 3" key="1">
    <citation type="submission" date="2019-03" db="EMBL/GenBank/DDBJ databases">
        <title>First draft genome of Liparis tanakae, snailfish: a comprehensive survey of snailfish specific genes.</title>
        <authorList>
            <person name="Kim W."/>
            <person name="Song I."/>
            <person name="Jeong J.-H."/>
            <person name="Kim D."/>
            <person name="Kim S."/>
            <person name="Ryu S."/>
            <person name="Song J.Y."/>
            <person name="Lee S.K."/>
        </authorList>
    </citation>
    <scope>NUCLEOTIDE SEQUENCE [LARGE SCALE GENOMIC DNA]</scope>
    <source>
        <tissue evidence="2">Muscle</tissue>
    </source>
</reference>
<dbReference type="AlphaFoldDB" id="A0A4Z2J1K6"/>
<evidence type="ECO:0000313" key="3">
    <source>
        <dbReference type="Proteomes" id="UP000314294"/>
    </source>
</evidence>
<gene>
    <name evidence="2" type="ORF">EYF80_006383</name>
</gene>
<name>A0A4Z2J1K6_9TELE</name>
<feature type="region of interest" description="Disordered" evidence="1">
    <location>
        <begin position="1"/>
        <end position="66"/>
    </location>
</feature>
<keyword evidence="3" id="KW-1185">Reference proteome</keyword>
<sequence>MTGNVPGLRYGPRVPQTAAGSTALTAPPHTDTLGAAACASAERQTNDHQEPTCSVSGSTTTSTSRPTVARIRDTTCWWLSFSTSSPFTNTRRSPAWSPDVSAGLSGSTNRMNWPVLPFSPWRWKP</sequence>
<organism evidence="2 3">
    <name type="scientific">Liparis tanakae</name>
    <name type="common">Tanaka's snailfish</name>
    <dbReference type="NCBI Taxonomy" id="230148"/>
    <lineage>
        <taxon>Eukaryota</taxon>
        <taxon>Metazoa</taxon>
        <taxon>Chordata</taxon>
        <taxon>Craniata</taxon>
        <taxon>Vertebrata</taxon>
        <taxon>Euteleostomi</taxon>
        <taxon>Actinopterygii</taxon>
        <taxon>Neopterygii</taxon>
        <taxon>Teleostei</taxon>
        <taxon>Neoteleostei</taxon>
        <taxon>Acanthomorphata</taxon>
        <taxon>Eupercaria</taxon>
        <taxon>Perciformes</taxon>
        <taxon>Cottioidei</taxon>
        <taxon>Cottales</taxon>
        <taxon>Liparidae</taxon>
        <taxon>Liparis</taxon>
    </lineage>
</organism>
<accession>A0A4Z2J1K6</accession>
<feature type="region of interest" description="Disordered" evidence="1">
    <location>
        <begin position="85"/>
        <end position="107"/>
    </location>
</feature>
<dbReference type="EMBL" id="SRLO01000033">
    <property type="protein sequence ID" value="TNN83402.1"/>
    <property type="molecule type" value="Genomic_DNA"/>
</dbReference>
<comment type="caution">
    <text evidence="2">The sequence shown here is derived from an EMBL/GenBank/DDBJ whole genome shotgun (WGS) entry which is preliminary data.</text>
</comment>
<evidence type="ECO:0000256" key="1">
    <source>
        <dbReference type="SAM" id="MobiDB-lite"/>
    </source>
</evidence>
<protein>
    <submittedName>
        <fullName evidence="2">Uncharacterized protein</fullName>
    </submittedName>
</protein>
<evidence type="ECO:0000313" key="2">
    <source>
        <dbReference type="EMBL" id="TNN83402.1"/>
    </source>
</evidence>
<dbReference type="Proteomes" id="UP000314294">
    <property type="component" value="Unassembled WGS sequence"/>
</dbReference>